<comment type="subcellular location">
    <subcellularLocation>
        <location evidence="1">Membrane</location>
    </subcellularLocation>
</comment>
<evidence type="ECO:0000256" key="2">
    <source>
        <dbReference type="ARBA" id="ARBA00023136"/>
    </source>
</evidence>
<dbReference type="InterPro" id="IPR044839">
    <property type="entry name" value="NDR1-like"/>
</dbReference>
<evidence type="ECO:0000256" key="3">
    <source>
        <dbReference type="SAM" id="Phobius"/>
    </source>
</evidence>
<keyword evidence="3" id="KW-1133">Transmembrane helix</keyword>
<organism evidence="4">
    <name type="scientific">Nymphaea colorata</name>
    <name type="common">pocket water lily</name>
    <dbReference type="NCBI Taxonomy" id="210225"/>
    <lineage>
        <taxon>Eukaryota</taxon>
        <taxon>Viridiplantae</taxon>
        <taxon>Streptophyta</taxon>
        <taxon>Embryophyta</taxon>
        <taxon>Tracheophyta</taxon>
        <taxon>Spermatophyta</taxon>
        <taxon>Magnoliopsida</taxon>
        <taxon>Nymphaeales</taxon>
        <taxon>Nymphaeaceae</taxon>
        <taxon>Nymphaea</taxon>
    </lineage>
</organism>
<evidence type="ECO:0000256" key="1">
    <source>
        <dbReference type="ARBA" id="ARBA00004370"/>
    </source>
</evidence>
<dbReference type="EMBL" id="LR721777">
    <property type="protein sequence ID" value="VVV80782.1"/>
    <property type="molecule type" value="Genomic_DNA"/>
</dbReference>
<sequence length="200" mass="22107">MAKPRDAGQRTSPFIWLIAIICSIIAAAVIVAGIVILFVYIVMHPKVPTMNITYAHLDRLDYSQYQQLGVQMSIILAAENENSKAKVSFSELDLSLKCHGAMVARLEADRFEVSPNSTNQLKYFVPSTPVPLDDATAGEIEGELRNSLITFTVDGQARTSWTLGAIHSLRYYTRLSCQLQLFLPAINGSSKSLACRSKIR</sequence>
<protein>
    <recommendedName>
        <fullName evidence="5">Late embryogenesis abundant protein LEA-2 subgroup domain-containing protein</fullName>
    </recommendedName>
</protein>
<keyword evidence="2 3" id="KW-0472">Membrane</keyword>
<dbReference type="Gramene" id="NC12G0186580.1">
    <property type="protein sequence ID" value="NC12G0186580.1:cds"/>
    <property type="gene ID" value="NC12G0186580"/>
</dbReference>
<dbReference type="PANTHER" id="PTHR31234:SF66">
    <property type="entry name" value="LATE EMBRYOGENESIS ABUNDANT PROTEIN"/>
    <property type="match status" value="1"/>
</dbReference>
<accession>A0A5K0YRA6</accession>
<dbReference type="GO" id="GO:0098542">
    <property type="term" value="P:defense response to other organism"/>
    <property type="evidence" value="ECO:0007669"/>
    <property type="project" value="InterPro"/>
</dbReference>
<keyword evidence="3" id="KW-0812">Transmembrane</keyword>
<dbReference type="AlphaFoldDB" id="A0A5K0YRA6"/>
<evidence type="ECO:0008006" key="5">
    <source>
        <dbReference type="Google" id="ProtNLM"/>
    </source>
</evidence>
<feature type="transmembrane region" description="Helical" evidence="3">
    <location>
        <begin position="14"/>
        <end position="42"/>
    </location>
</feature>
<gene>
    <name evidence="4" type="ORF">NYM_LOCUS8542</name>
</gene>
<dbReference type="PANTHER" id="PTHR31234">
    <property type="entry name" value="LATE EMBRYOGENESIS ABUNDANT (LEA) HYDROXYPROLINE-RICH GLYCOPROTEIN FAMILY"/>
    <property type="match status" value="1"/>
</dbReference>
<dbReference type="GO" id="GO:0005886">
    <property type="term" value="C:plasma membrane"/>
    <property type="evidence" value="ECO:0007669"/>
    <property type="project" value="TreeGrafter"/>
</dbReference>
<proteinExistence type="predicted"/>
<name>A0A5K0YRA6_9MAGN</name>
<reference evidence="4" key="1">
    <citation type="submission" date="2019-09" db="EMBL/GenBank/DDBJ databases">
        <authorList>
            <person name="Zhang L."/>
        </authorList>
    </citation>
    <scope>NUCLEOTIDE SEQUENCE</scope>
</reference>
<evidence type="ECO:0000313" key="4">
    <source>
        <dbReference type="EMBL" id="VVV80782.1"/>
    </source>
</evidence>